<dbReference type="HOGENOM" id="CLU_1546462_0_0_5"/>
<dbReference type="InterPro" id="IPR045616">
    <property type="entry name" value="DUF6446"/>
</dbReference>
<evidence type="ECO:0000313" key="3">
    <source>
        <dbReference type="Proteomes" id="UP000015347"/>
    </source>
</evidence>
<proteinExistence type="predicted"/>
<dbReference type="EMBL" id="APVH01000038">
    <property type="protein sequence ID" value="EPX78628.1"/>
    <property type="molecule type" value="Genomic_DNA"/>
</dbReference>
<dbReference type="Pfam" id="PF20044">
    <property type="entry name" value="DUF6446"/>
    <property type="match status" value="1"/>
</dbReference>
<name>S9QGD4_9RHOB</name>
<sequence>MSGKILAIAIVAVALIFGAVVYYAQVYYYYTEVPAAEAQVVLTPEDGGAPRPIEFSDYQGIDATSSPIRYRACFSTPERPETLNGRFERYEGAEPRNAPFWFGCFDAEAIGEAIAAGEAVVYTARRNFEFGIDRVVAVTRDGRGYVWQEVNDCGDKAYDGTPLGDHCPPRDQ</sequence>
<dbReference type="RefSeq" id="WP_020040451.1">
    <property type="nucleotide sequence ID" value="NZ_KE557279.1"/>
</dbReference>
<gene>
    <name evidence="2" type="ORF">Salmuc_04209</name>
</gene>
<protein>
    <submittedName>
        <fullName evidence="2">Pyruvate carboxylase</fullName>
    </submittedName>
</protein>
<dbReference type="OrthoDB" id="7819947at2"/>
<keyword evidence="2" id="KW-0670">Pyruvate</keyword>
<evidence type="ECO:0000256" key="1">
    <source>
        <dbReference type="SAM" id="Phobius"/>
    </source>
</evidence>
<keyword evidence="3" id="KW-1185">Reference proteome</keyword>
<reference evidence="3" key="1">
    <citation type="journal article" date="2014" name="Stand. Genomic Sci.">
        <title>Genome sequence of the exopolysaccharide-producing Salipiger mucosus type strain (DSM 16094(T)), a moderately halophilic member of the Roseobacter clade.</title>
        <authorList>
            <person name="Riedel T."/>
            <person name="Spring S."/>
            <person name="Fiebig A."/>
            <person name="Petersen J."/>
            <person name="Kyrpides N.C."/>
            <person name="Goker M."/>
            <person name="Klenk H.P."/>
        </authorList>
    </citation>
    <scope>NUCLEOTIDE SEQUENCE [LARGE SCALE GENOMIC DNA]</scope>
    <source>
        <strain evidence="3">DSM 16094</strain>
    </source>
</reference>
<keyword evidence="1" id="KW-1133">Transmembrane helix</keyword>
<dbReference type="eggNOG" id="ENOG50300PA">
    <property type="taxonomic scope" value="Bacteria"/>
</dbReference>
<dbReference type="Proteomes" id="UP000015347">
    <property type="component" value="Unassembled WGS sequence"/>
</dbReference>
<keyword evidence="1" id="KW-0812">Transmembrane</keyword>
<comment type="caution">
    <text evidence="2">The sequence shown here is derived from an EMBL/GenBank/DDBJ whole genome shotgun (WGS) entry which is preliminary data.</text>
</comment>
<accession>S9QGD4</accession>
<evidence type="ECO:0000313" key="2">
    <source>
        <dbReference type="EMBL" id="EPX78628.1"/>
    </source>
</evidence>
<dbReference type="AlphaFoldDB" id="S9QGD4"/>
<organism evidence="2 3">
    <name type="scientific">Salipiger mucosus DSM 16094</name>
    <dbReference type="NCBI Taxonomy" id="1123237"/>
    <lineage>
        <taxon>Bacteria</taxon>
        <taxon>Pseudomonadati</taxon>
        <taxon>Pseudomonadota</taxon>
        <taxon>Alphaproteobacteria</taxon>
        <taxon>Rhodobacterales</taxon>
        <taxon>Roseobacteraceae</taxon>
        <taxon>Salipiger</taxon>
    </lineage>
</organism>
<dbReference type="STRING" id="1123237.Salmuc_04209"/>
<feature type="transmembrane region" description="Helical" evidence="1">
    <location>
        <begin position="7"/>
        <end position="30"/>
    </location>
</feature>
<keyword evidence="1" id="KW-0472">Membrane</keyword>